<dbReference type="Proteomes" id="UP001437256">
    <property type="component" value="Unassembled WGS sequence"/>
</dbReference>
<organism evidence="2 3">
    <name type="scientific">Marasmius tenuissimus</name>
    <dbReference type="NCBI Taxonomy" id="585030"/>
    <lineage>
        <taxon>Eukaryota</taxon>
        <taxon>Fungi</taxon>
        <taxon>Dikarya</taxon>
        <taxon>Basidiomycota</taxon>
        <taxon>Agaricomycotina</taxon>
        <taxon>Agaricomycetes</taxon>
        <taxon>Agaricomycetidae</taxon>
        <taxon>Agaricales</taxon>
        <taxon>Marasmiineae</taxon>
        <taxon>Marasmiaceae</taxon>
        <taxon>Marasmius</taxon>
    </lineage>
</organism>
<gene>
    <name evidence="2" type="ORF">AAF712_015010</name>
</gene>
<keyword evidence="3" id="KW-1185">Reference proteome</keyword>
<protein>
    <submittedName>
        <fullName evidence="2">Uncharacterized protein</fullName>
    </submittedName>
</protein>
<name>A0ABR2ZAS6_9AGAR</name>
<proteinExistence type="predicted"/>
<accession>A0ABR2ZAS6</accession>
<feature type="compositionally biased region" description="Polar residues" evidence="1">
    <location>
        <begin position="150"/>
        <end position="170"/>
    </location>
</feature>
<dbReference type="EMBL" id="JBBXMP010000331">
    <property type="protein sequence ID" value="KAL0058327.1"/>
    <property type="molecule type" value="Genomic_DNA"/>
</dbReference>
<evidence type="ECO:0000313" key="3">
    <source>
        <dbReference type="Proteomes" id="UP001437256"/>
    </source>
</evidence>
<comment type="caution">
    <text evidence="2">The sequence shown here is derived from an EMBL/GenBank/DDBJ whole genome shotgun (WGS) entry which is preliminary data.</text>
</comment>
<feature type="region of interest" description="Disordered" evidence="1">
    <location>
        <begin position="139"/>
        <end position="170"/>
    </location>
</feature>
<reference evidence="2 3" key="1">
    <citation type="submission" date="2024-05" db="EMBL/GenBank/DDBJ databases">
        <title>A draft genome resource for the thread blight pathogen Marasmius tenuissimus strain MS-2.</title>
        <authorList>
            <person name="Yulfo-Soto G.E."/>
            <person name="Baruah I.K."/>
            <person name="Amoako-Attah I."/>
            <person name="Bukari Y."/>
            <person name="Meinhardt L.W."/>
            <person name="Bailey B.A."/>
            <person name="Cohen S.P."/>
        </authorList>
    </citation>
    <scope>NUCLEOTIDE SEQUENCE [LARGE SCALE GENOMIC DNA]</scope>
    <source>
        <strain evidence="2 3">MS-2</strain>
    </source>
</reference>
<evidence type="ECO:0000256" key="1">
    <source>
        <dbReference type="SAM" id="MobiDB-lite"/>
    </source>
</evidence>
<feature type="region of interest" description="Disordered" evidence="1">
    <location>
        <begin position="182"/>
        <end position="205"/>
    </location>
</feature>
<sequence>MGLEAGLSESEAEYQLRLDQPIYLFVQPPPPDMVYGHNSALGYTTSSLHHWSFEETGIPPLPPDVCHNLGLPIEFNAYLRSDLDSWHTDSYRLLRQYQLLQGFDPTTTNFARRVGFDDHVFASIDNSYRFEVVDEARPAGHNYSPETYDPEQSSTTQQHENPAPSNLSPADILTHTNIANTMTSASSSHPRATRTPGTPPYERTPISRDLHLQWDTSAMGADFNGDLYTSALGGKDSAFTDPAIYAINTTMYHGDAVGLADIPQLTTTDLVVYLPPLT</sequence>
<evidence type="ECO:0000313" key="2">
    <source>
        <dbReference type="EMBL" id="KAL0058327.1"/>
    </source>
</evidence>